<dbReference type="EMBL" id="CP045809">
    <property type="protein sequence ID" value="QHN37674.1"/>
    <property type="molecule type" value="Genomic_DNA"/>
</dbReference>
<keyword evidence="4" id="KW-1185">Reference proteome</keyword>
<dbReference type="Pfam" id="PF17270">
    <property type="entry name" value="DUF5336"/>
    <property type="match status" value="1"/>
</dbReference>
<feature type="compositionally biased region" description="Low complexity" evidence="1">
    <location>
        <begin position="54"/>
        <end position="68"/>
    </location>
</feature>
<gene>
    <name evidence="3" type="ORF">GII31_17790</name>
</gene>
<feature type="compositionally biased region" description="Pro residues" evidence="1">
    <location>
        <begin position="1"/>
        <end position="12"/>
    </location>
</feature>
<organism evidence="3 4">
    <name type="scientific">Gordonia pseudamarae</name>
    <dbReference type="NCBI Taxonomy" id="2831662"/>
    <lineage>
        <taxon>Bacteria</taxon>
        <taxon>Bacillati</taxon>
        <taxon>Actinomycetota</taxon>
        <taxon>Actinomycetes</taxon>
        <taxon>Mycobacteriales</taxon>
        <taxon>Gordoniaceae</taxon>
        <taxon>Gordonia</taxon>
    </lineage>
</organism>
<evidence type="ECO:0000313" key="4">
    <source>
        <dbReference type="Proteomes" id="UP001059836"/>
    </source>
</evidence>
<proteinExistence type="predicted"/>
<sequence>MAPRPPGAPSWPFPAQQPLGQPPAQQPPSRPFAAQYGPGPAQPGFNRGGLPASGGPRFAGPDGPGAPFAGPPPGRPARWRPLRPGLLNRSTVLVLISAVAGLVTYTMGFVDWVSFGASVTEVELDRWGNDLTGVPGFFSYEILLNPGKFLILMGAMAVAAALLVVPAYRRALPVLAVLASGGWLALLSAALALPGVVDLGVGAIVALIFGFLQAAALVAAAFVQGFARD</sequence>
<name>A0ABX6IP32_9ACTN</name>
<feature type="transmembrane region" description="Helical" evidence="2">
    <location>
        <begin position="86"/>
        <end position="105"/>
    </location>
</feature>
<keyword evidence="2" id="KW-0812">Transmembrane</keyword>
<feature type="transmembrane region" description="Helical" evidence="2">
    <location>
        <begin position="175"/>
        <end position="193"/>
    </location>
</feature>
<reference evidence="3" key="1">
    <citation type="journal article" date="2021" name="Nat. Microbiol.">
        <title>Cocultivation of an ultrasmall environmental parasitic bacterium with lytic ability against bacteria associated with wastewater foams.</title>
        <authorList>
            <person name="Batinovic S."/>
            <person name="Rose J.J.A."/>
            <person name="Ratcliffe J."/>
            <person name="Seviour R.J."/>
            <person name="Petrovski S."/>
        </authorList>
    </citation>
    <scope>NUCLEOTIDE SEQUENCE</scope>
    <source>
        <strain evidence="3">CON9</strain>
    </source>
</reference>
<keyword evidence="2" id="KW-0472">Membrane</keyword>
<feature type="transmembrane region" description="Helical" evidence="2">
    <location>
        <begin position="199"/>
        <end position="223"/>
    </location>
</feature>
<keyword evidence="2" id="KW-1133">Transmembrane helix</keyword>
<evidence type="ECO:0000256" key="2">
    <source>
        <dbReference type="SAM" id="Phobius"/>
    </source>
</evidence>
<dbReference type="Proteomes" id="UP001059836">
    <property type="component" value="Chromosome"/>
</dbReference>
<protein>
    <submittedName>
        <fullName evidence="3">Uncharacterized protein</fullName>
    </submittedName>
</protein>
<feature type="region of interest" description="Disordered" evidence="1">
    <location>
        <begin position="1"/>
        <end position="81"/>
    </location>
</feature>
<evidence type="ECO:0000313" key="3">
    <source>
        <dbReference type="EMBL" id="QHN37674.1"/>
    </source>
</evidence>
<feature type="compositionally biased region" description="Pro residues" evidence="1">
    <location>
        <begin position="20"/>
        <end position="30"/>
    </location>
</feature>
<dbReference type="InterPro" id="IPR035166">
    <property type="entry name" value="DUF5336"/>
</dbReference>
<feature type="transmembrane region" description="Helical" evidence="2">
    <location>
        <begin position="149"/>
        <end position="168"/>
    </location>
</feature>
<evidence type="ECO:0000256" key="1">
    <source>
        <dbReference type="SAM" id="MobiDB-lite"/>
    </source>
</evidence>
<accession>A0ABX6IP32</accession>